<evidence type="ECO:0000256" key="7">
    <source>
        <dbReference type="RuleBase" id="RU364138"/>
    </source>
</evidence>
<keyword evidence="2" id="KW-0732">Signal</keyword>
<comment type="function">
    <text evidence="7">Putative phospholipase.</text>
</comment>
<reference evidence="8" key="1">
    <citation type="submission" date="2015-07" db="EMBL/GenBank/DDBJ databases">
        <title>Adaptation to a free-living lifestyle via gene acquisitions in the diplomonad Trepomonas sp. PC1.</title>
        <authorList>
            <person name="Xu F."/>
            <person name="Jerlstrom-Hultqvist J."/>
            <person name="Kolisko M."/>
            <person name="Simpson A.G.B."/>
            <person name="Roger A.J."/>
            <person name="Svard S.G."/>
            <person name="Andersson J.O."/>
        </authorList>
    </citation>
    <scope>NUCLEOTIDE SEQUENCE</scope>
    <source>
        <strain evidence="8">PC1</strain>
    </source>
</reference>
<dbReference type="EMBL" id="GDID01003827">
    <property type="protein sequence ID" value="JAP92779.1"/>
    <property type="molecule type" value="Transcribed_RNA"/>
</dbReference>
<dbReference type="Pfam" id="PF04916">
    <property type="entry name" value="Phospholip_B"/>
    <property type="match status" value="1"/>
</dbReference>
<organism evidence="8">
    <name type="scientific">Trepomonas sp. PC1</name>
    <dbReference type="NCBI Taxonomy" id="1076344"/>
    <lineage>
        <taxon>Eukaryota</taxon>
        <taxon>Metamonada</taxon>
        <taxon>Diplomonadida</taxon>
        <taxon>Hexamitidae</taxon>
        <taxon>Hexamitinae</taxon>
        <taxon>Trepomonas</taxon>
    </lineage>
</organism>
<dbReference type="AlphaFoldDB" id="A0A146KBM5"/>
<evidence type="ECO:0000313" key="8">
    <source>
        <dbReference type="EMBL" id="JAP92779.1"/>
    </source>
</evidence>
<comment type="similarity">
    <text evidence="1 7">Belongs to the phospholipase B-like family.</text>
</comment>
<keyword evidence="5 7" id="KW-0443">Lipid metabolism</keyword>
<name>A0A146KBM5_9EUKA</name>
<dbReference type="InterPro" id="IPR007000">
    <property type="entry name" value="PLipase_B-like"/>
</dbReference>
<keyword evidence="6" id="KW-0325">Glycoprotein</keyword>
<sequence length="68" mass="7978">TNFYSYYNGARHCISQKLLPHVENLTNFKKFVHYNDYKNDQCQKIDPGQAIASRYDLRTPPNKKALLS</sequence>
<evidence type="ECO:0000256" key="6">
    <source>
        <dbReference type="ARBA" id="ARBA00023180"/>
    </source>
</evidence>
<proteinExistence type="inferred from homology"/>
<evidence type="ECO:0000256" key="4">
    <source>
        <dbReference type="ARBA" id="ARBA00022963"/>
    </source>
</evidence>
<evidence type="ECO:0000256" key="5">
    <source>
        <dbReference type="ARBA" id="ARBA00023098"/>
    </source>
</evidence>
<gene>
    <name evidence="8" type="ORF">TPC1_15165</name>
</gene>
<dbReference type="GO" id="GO:0004620">
    <property type="term" value="F:phospholipase activity"/>
    <property type="evidence" value="ECO:0007669"/>
    <property type="project" value="InterPro"/>
</dbReference>
<accession>A0A146KBM5</accession>
<feature type="non-terminal residue" evidence="8">
    <location>
        <position position="1"/>
    </location>
</feature>
<keyword evidence="3 7" id="KW-0378">Hydrolase</keyword>
<keyword evidence="4 7" id="KW-0442">Lipid degradation</keyword>
<dbReference type="EC" id="3.1.1.-" evidence="7"/>
<dbReference type="Gene3D" id="3.60.60.20">
    <property type="match status" value="1"/>
</dbReference>
<feature type="non-terminal residue" evidence="8">
    <location>
        <position position="68"/>
    </location>
</feature>
<evidence type="ECO:0000256" key="1">
    <source>
        <dbReference type="ARBA" id="ARBA00007835"/>
    </source>
</evidence>
<evidence type="ECO:0000256" key="3">
    <source>
        <dbReference type="ARBA" id="ARBA00022801"/>
    </source>
</evidence>
<dbReference type="InterPro" id="IPR043042">
    <property type="entry name" value="PLipase_B-like_dom3"/>
</dbReference>
<dbReference type="GO" id="GO:0016042">
    <property type="term" value="P:lipid catabolic process"/>
    <property type="evidence" value="ECO:0007669"/>
    <property type="project" value="UniProtKB-KW"/>
</dbReference>
<protein>
    <recommendedName>
        <fullName evidence="7">Phospholipase B-like</fullName>
        <ecNumber evidence="7">3.1.1.-</ecNumber>
    </recommendedName>
</protein>
<evidence type="ECO:0000256" key="2">
    <source>
        <dbReference type="ARBA" id="ARBA00022729"/>
    </source>
</evidence>